<protein>
    <submittedName>
        <fullName evidence="2">Uncharacterized protein</fullName>
    </submittedName>
</protein>
<evidence type="ECO:0000256" key="1">
    <source>
        <dbReference type="SAM" id="Phobius"/>
    </source>
</evidence>
<feature type="transmembrane region" description="Helical" evidence="1">
    <location>
        <begin position="153"/>
        <end position="176"/>
    </location>
</feature>
<feature type="transmembrane region" description="Helical" evidence="1">
    <location>
        <begin position="55"/>
        <end position="77"/>
    </location>
</feature>
<feature type="transmembrane region" description="Helical" evidence="1">
    <location>
        <begin position="212"/>
        <end position="231"/>
    </location>
</feature>
<dbReference type="EMBL" id="BAABYW010000001">
    <property type="protein sequence ID" value="GAA6407189.1"/>
    <property type="molecule type" value="Genomic_DNA"/>
</dbReference>
<organism evidence="2 3">
    <name type="scientific">Blautia hominis</name>
    <dbReference type="NCBI Taxonomy" id="2025493"/>
    <lineage>
        <taxon>Bacteria</taxon>
        <taxon>Bacillati</taxon>
        <taxon>Bacillota</taxon>
        <taxon>Clostridia</taxon>
        <taxon>Lachnospirales</taxon>
        <taxon>Lachnospiraceae</taxon>
        <taxon>Blautia</taxon>
    </lineage>
</organism>
<evidence type="ECO:0000313" key="2">
    <source>
        <dbReference type="EMBL" id="GAA6407189.1"/>
    </source>
</evidence>
<sequence length="250" mass="27879">MADTKIPVPPIPVNRKKKEASLKTVRAEIDALDLKRQISMPRLLLDQIHYISLEYWIIQSFFLIAAVVLLTCFGSLIKGSENILPPVCALSSGLGLAAVLELAKSRSCRMAELEQSCCFNLGQIWAVKLVFSAGVNLCILTLLLFGIRDQAGYSIFALCLYLLVPFIFSHVCYFFLLSARRLSSQKMILSGTILLVFLFSLFPAAFPKAYQSLYLPLWAMALAVGIVILAIELHRLFYSLTTGGKEFCWN</sequence>
<keyword evidence="1" id="KW-0472">Membrane</keyword>
<keyword evidence="1" id="KW-0812">Transmembrane</keyword>
<feature type="transmembrane region" description="Helical" evidence="1">
    <location>
        <begin position="124"/>
        <end position="147"/>
    </location>
</feature>
<keyword evidence="3" id="KW-1185">Reference proteome</keyword>
<dbReference type="RefSeq" id="WP_390404086.1">
    <property type="nucleotide sequence ID" value="NZ_BAABYW010000001.1"/>
</dbReference>
<gene>
    <name evidence="2" type="ORF">K040078D81_13060</name>
</gene>
<feature type="transmembrane region" description="Helical" evidence="1">
    <location>
        <begin position="188"/>
        <end position="206"/>
    </location>
</feature>
<reference evidence="2 3" key="1">
    <citation type="submission" date="2024-04" db="EMBL/GenBank/DDBJ databases">
        <title>Defined microbial consortia suppress multidrug-resistant proinflammatory Enterobacteriaceae via ecological control.</title>
        <authorList>
            <person name="Furuichi M."/>
            <person name="Kawaguchi T."/>
            <person name="Pust M."/>
            <person name="Yasuma K."/>
            <person name="Plichta D."/>
            <person name="Hasegawa N."/>
            <person name="Ohya T."/>
            <person name="Bhattarai S."/>
            <person name="Sasajima S."/>
            <person name="Aoto Y."/>
            <person name="Tuganbaev T."/>
            <person name="Yaginuma M."/>
            <person name="Ueda M."/>
            <person name="Okahashi N."/>
            <person name="Amafuji K."/>
            <person name="Kiridooshi Y."/>
            <person name="Sugita K."/>
            <person name="Strazar M."/>
            <person name="Skelly A."/>
            <person name="Suda W."/>
            <person name="Hattori M."/>
            <person name="Nakamoto N."/>
            <person name="Caballero S."/>
            <person name="Norman J."/>
            <person name="Olle B."/>
            <person name="Tanoue T."/>
            <person name="Arita M."/>
            <person name="Bucci V."/>
            <person name="Atarashi K."/>
            <person name="Xavier R."/>
            <person name="Honda K."/>
        </authorList>
    </citation>
    <scope>NUCLEOTIDE SEQUENCE [LARGE SCALE GENOMIC DNA]</scope>
    <source>
        <strain evidence="3">k04-0078-D8-1</strain>
    </source>
</reference>
<dbReference type="Proteomes" id="UP001600943">
    <property type="component" value="Unassembled WGS sequence"/>
</dbReference>
<proteinExistence type="predicted"/>
<keyword evidence="1" id="KW-1133">Transmembrane helix</keyword>
<evidence type="ECO:0000313" key="3">
    <source>
        <dbReference type="Proteomes" id="UP001600943"/>
    </source>
</evidence>
<accession>A0ABQ0B6W2</accession>
<name>A0ABQ0B6W2_9FIRM</name>
<comment type="caution">
    <text evidence="2">The sequence shown here is derived from an EMBL/GenBank/DDBJ whole genome shotgun (WGS) entry which is preliminary data.</text>
</comment>